<evidence type="ECO:0000313" key="5">
    <source>
        <dbReference type="EMBL" id="MBP1904525.1"/>
    </source>
</evidence>
<evidence type="ECO:0000256" key="2">
    <source>
        <dbReference type="ARBA" id="ARBA00023125"/>
    </source>
</evidence>
<dbReference type="PANTHER" id="PTHR42756:SF1">
    <property type="entry name" value="TRANSCRIPTIONAL REPRESSOR OF EMRAB OPERON"/>
    <property type="match status" value="1"/>
</dbReference>
<dbReference type="PANTHER" id="PTHR42756">
    <property type="entry name" value="TRANSCRIPTIONAL REGULATOR, MARR"/>
    <property type="match status" value="1"/>
</dbReference>
<dbReference type="GO" id="GO:0003677">
    <property type="term" value="F:DNA binding"/>
    <property type="evidence" value="ECO:0007669"/>
    <property type="project" value="UniProtKB-KW"/>
</dbReference>
<gene>
    <name evidence="5" type="ORF">J2Z32_001148</name>
</gene>
<dbReference type="Proteomes" id="UP001519272">
    <property type="component" value="Unassembled WGS sequence"/>
</dbReference>
<dbReference type="InterPro" id="IPR036388">
    <property type="entry name" value="WH-like_DNA-bd_sf"/>
</dbReference>
<comment type="caution">
    <text evidence="5">The sequence shown here is derived from an EMBL/GenBank/DDBJ whole genome shotgun (WGS) entry which is preliminary data.</text>
</comment>
<evidence type="ECO:0000256" key="3">
    <source>
        <dbReference type="ARBA" id="ARBA00023163"/>
    </source>
</evidence>
<dbReference type="EMBL" id="JAGGKG010000004">
    <property type="protein sequence ID" value="MBP1904525.1"/>
    <property type="molecule type" value="Genomic_DNA"/>
</dbReference>
<dbReference type="InterPro" id="IPR036390">
    <property type="entry name" value="WH_DNA-bd_sf"/>
</dbReference>
<dbReference type="InterPro" id="IPR000835">
    <property type="entry name" value="HTH_MarR-typ"/>
</dbReference>
<dbReference type="PROSITE" id="PS50995">
    <property type="entry name" value="HTH_MARR_2"/>
    <property type="match status" value="1"/>
</dbReference>
<dbReference type="Pfam" id="PF01047">
    <property type="entry name" value="MarR"/>
    <property type="match status" value="1"/>
</dbReference>
<dbReference type="SMART" id="SM00347">
    <property type="entry name" value="HTH_MARR"/>
    <property type="match status" value="1"/>
</dbReference>
<evidence type="ECO:0000256" key="1">
    <source>
        <dbReference type="ARBA" id="ARBA00023015"/>
    </source>
</evidence>
<keyword evidence="3" id="KW-0804">Transcription</keyword>
<keyword evidence="1" id="KW-0805">Transcription regulation</keyword>
<keyword evidence="2 5" id="KW-0238">DNA-binding</keyword>
<organism evidence="5 6">
    <name type="scientific">Paenibacillus turicensis</name>
    <dbReference type="NCBI Taxonomy" id="160487"/>
    <lineage>
        <taxon>Bacteria</taxon>
        <taxon>Bacillati</taxon>
        <taxon>Bacillota</taxon>
        <taxon>Bacilli</taxon>
        <taxon>Bacillales</taxon>
        <taxon>Paenibacillaceae</taxon>
        <taxon>Paenibacillus</taxon>
    </lineage>
</organism>
<dbReference type="RefSeq" id="WP_210088207.1">
    <property type="nucleotide sequence ID" value="NZ_JAGGKG010000004.1"/>
</dbReference>
<sequence length="141" mass="16434">MIKNAIAYIANQLWMQSINNINAQLSESEAKRFSSQDYYYLTTIYYMEGPNFSEVAERLNLTKPAISAIVSKLSKMGLVKKVQSAEDKRMFYMYLTDKGKKIVEGDEVLYEKIESLIKNTIDDENKYKFFESVVREIIKKL</sequence>
<accession>A0ABS4FPN1</accession>
<dbReference type="SUPFAM" id="SSF46785">
    <property type="entry name" value="Winged helix' DNA-binding domain"/>
    <property type="match status" value="1"/>
</dbReference>
<protein>
    <submittedName>
        <fullName evidence="5">DNA-binding MarR family transcriptional regulator</fullName>
    </submittedName>
</protein>
<dbReference type="PRINTS" id="PR00598">
    <property type="entry name" value="HTHMARR"/>
</dbReference>
<reference evidence="5 6" key="1">
    <citation type="submission" date="2021-03" db="EMBL/GenBank/DDBJ databases">
        <title>Genomic Encyclopedia of Type Strains, Phase IV (KMG-IV): sequencing the most valuable type-strain genomes for metagenomic binning, comparative biology and taxonomic classification.</title>
        <authorList>
            <person name="Goeker M."/>
        </authorList>
    </citation>
    <scope>NUCLEOTIDE SEQUENCE [LARGE SCALE GENOMIC DNA]</scope>
    <source>
        <strain evidence="5 6">DSM 14349</strain>
    </source>
</reference>
<dbReference type="InterPro" id="IPR011991">
    <property type="entry name" value="ArsR-like_HTH"/>
</dbReference>
<dbReference type="Gene3D" id="1.10.10.10">
    <property type="entry name" value="Winged helix-like DNA-binding domain superfamily/Winged helix DNA-binding domain"/>
    <property type="match status" value="1"/>
</dbReference>
<proteinExistence type="predicted"/>
<feature type="domain" description="HTH marR-type" evidence="4">
    <location>
        <begin position="1"/>
        <end position="139"/>
    </location>
</feature>
<keyword evidence="6" id="KW-1185">Reference proteome</keyword>
<name>A0ABS4FPN1_9BACL</name>
<dbReference type="CDD" id="cd00090">
    <property type="entry name" value="HTH_ARSR"/>
    <property type="match status" value="1"/>
</dbReference>
<evidence type="ECO:0000313" key="6">
    <source>
        <dbReference type="Proteomes" id="UP001519272"/>
    </source>
</evidence>
<evidence type="ECO:0000259" key="4">
    <source>
        <dbReference type="PROSITE" id="PS50995"/>
    </source>
</evidence>